<evidence type="ECO:0000256" key="1">
    <source>
        <dbReference type="ARBA" id="ARBA00001946"/>
    </source>
</evidence>
<dbReference type="NCBIfam" id="NF000584">
    <property type="entry name" value="PRK00009.1"/>
    <property type="match status" value="1"/>
</dbReference>
<dbReference type="Proteomes" id="UP000589520">
    <property type="component" value="Unassembled WGS sequence"/>
</dbReference>
<dbReference type="InterPro" id="IPR021135">
    <property type="entry name" value="PEP_COase"/>
</dbReference>
<dbReference type="GO" id="GO:0006099">
    <property type="term" value="P:tricarboxylic acid cycle"/>
    <property type="evidence" value="ECO:0007669"/>
    <property type="project" value="InterPro"/>
</dbReference>
<gene>
    <name evidence="10" type="primary">ppc</name>
    <name evidence="13" type="ORF">HDF17_000539</name>
</gene>
<comment type="catalytic activity">
    <reaction evidence="9 10">
        <text>oxaloacetate + phosphate = phosphoenolpyruvate + hydrogencarbonate</text>
        <dbReference type="Rhea" id="RHEA:28370"/>
        <dbReference type="ChEBI" id="CHEBI:16452"/>
        <dbReference type="ChEBI" id="CHEBI:17544"/>
        <dbReference type="ChEBI" id="CHEBI:43474"/>
        <dbReference type="ChEBI" id="CHEBI:58702"/>
        <dbReference type="EC" id="4.1.1.31"/>
    </reaction>
</comment>
<evidence type="ECO:0000256" key="4">
    <source>
        <dbReference type="ARBA" id="ARBA00012305"/>
    </source>
</evidence>
<comment type="subunit">
    <text evidence="10">Homotetramer.</text>
</comment>
<evidence type="ECO:0000256" key="10">
    <source>
        <dbReference type="HAMAP-Rule" id="MF_00595"/>
    </source>
</evidence>
<dbReference type="EMBL" id="JACCCW010000001">
    <property type="protein sequence ID" value="NYF78252.1"/>
    <property type="molecule type" value="Genomic_DNA"/>
</dbReference>
<organism evidence="13 14">
    <name type="scientific">Granulicella arctica</name>
    <dbReference type="NCBI Taxonomy" id="940613"/>
    <lineage>
        <taxon>Bacteria</taxon>
        <taxon>Pseudomonadati</taxon>
        <taxon>Acidobacteriota</taxon>
        <taxon>Terriglobia</taxon>
        <taxon>Terriglobales</taxon>
        <taxon>Acidobacteriaceae</taxon>
        <taxon>Granulicella</taxon>
    </lineage>
</organism>
<keyword evidence="14" id="KW-1185">Reference proteome</keyword>
<protein>
    <recommendedName>
        <fullName evidence="5 10">Phosphoenolpyruvate carboxylase</fullName>
        <shortName evidence="10">PEPC</shortName>
        <shortName evidence="10">PEPCase</shortName>
        <ecNumber evidence="4 10">4.1.1.31</ecNumber>
    </recommendedName>
</protein>
<dbReference type="InterPro" id="IPR033129">
    <property type="entry name" value="PEPCASE_His_AS"/>
</dbReference>
<comment type="caution">
    <text evidence="13">The sequence shown here is derived from an EMBL/GenBank/DDBJ whole genome shotgun (WGS) entry which is preliminary data.</text>
</comment>
<dbReference type="GO" id="GO:0008964">
    <property type="term" value="F:phosphoenolpyruvate carboxylase activity"/>
    <property type="evidence" value="ECO:0007669"/>
    <property type="project" value="UniProtKB-UniRule"/>
</dbReference>
<dbReference type="AlphaFoldDB" id="A0A7Y9TJG6"/>
<dbReference type="PROSITE" id="PS00781">
    <property type="entry name" value="PEPCASE_1"/>
    <property type="match status" value="1"/>
</dbReference>
<dbReference type="PANTHER" id="PTHR30523:SF6">
    <property type="entry name" value="PHOSPHOENOLPYRUVATE CARBOXYLASE"/>
    <property type="match status" value="1"/>
</dbReference>
<dbReference type="GO" id="GO:0006107">
    <property type="term" value="P:oxaloacetate metabolic process"/>
    <property type="evidence" value="ECO:0007669"/>
    <property type="project" value="UniProtKB-UniRule"/>
</dbReference>
<evidence type="ECO:0000256" key="11">
    <source>
        <dbReference type="PROSITE-ProRule" id="PRU10111"/>
    </source>
</evidence>
<evidence type="ECO:0000256" key="9">
    <source>
        <dbReference type="ARBA" id="ARBA00048995"/>
    </source>
</evidence>
<evidence type="ECO:0000256" key="5">
    <source>
        <dbReference type="ARBA" id="ARBA00022419"/>
    </source>
</evidence>
<keyword evidence="6 10" id="KW-0460">Magnesium</keyword>
<feature type="active site" evidence="10 11">
    <location>
        <position position="174"/>
    </location>
</feature>
<evidence type="ECO:0000256" key="6">
    <source>
        <dbReference type="ARBA" id="ARBA00022842"/>
    </source>
</evidence>
<evidence type="ECO:0000256" key="12">
    <source>
        <dbReference type="PROSITE-ProRule" id="PRU10112"/>
    </source>
</evidence>
<keyword evidence="13" id="KW-0670">Pyruvate</keyword>
<dbReference type="InterPro" id="IPR018129">
    <property type="entry name" value="PEP_COase_Lys_AS"/>
</dbReference>
<proteinExistence type="inferred from homology"/>
<name>A0A7Y9TJG6_9BACT</name>
<keyword evidence="7 10" id="KW-0456">Lyase</keyword>
<dbReference type="PRINTS" id="PR00150">
    <property type="entry name" value="PEPCARBXLASE"/>
</dbReference>
<comment type="cofactor">
    <cofactor evidence="1 10">
        <name>Mg(2+)</name>
        <dbReference type="ChEBI" id="CHEBI:18420"/>
    </cofactor>
</comment>
<dbReference type="InterPro" id="IPR015813">
    <property type="entry name" value="Pyrv/PenolPyrv_kinase-like_dom"/>
</dbReference>
<evidence type="ECO:0000256" key="2">
    <source>
        <dbReference type="ARBA" id="ARBA00003670"/>
    </source>
</evidence>
<dbReference type="GO" id="GO:0015977">
    <property type="term" value="P:carbon fixation"/>
    <property type="evidence" value="ECO:0007669"/>
    <property type="project" value="UniProtKB-UniRule"/>
</dbReference>
<evidence type="ECO:0000256" key="8">
    <source>
        <dbReference type="ARBA" id="ARBA00023300"/>
    </source>
</evidence>
<dbReference type="Gene3D" id="1.20.1440.90">
    <property type="entry name" value="Phosphoenolpyruvate/pyruvate domain"/>
    <property type="match status" value="1"/>
</dbReference>
<evidence type="ECO:0000256" key="7">
    <source>
        <dbReference type="ARBA" id="ARBA00023239"/>
    </source>
</evidence>
<dbReference type="SUPFAM" id="SSF51621">
    <property type="entry name" value="Phosphoenolpyruvate/pyruvate domain"/>
    <property type="match status" value="1"/>
</dbReference>
<reference evidence="13 14" key="1">
    <citation type="submission" date="2020-07" db="EMBL/GenBank/DDBJ databases">
        <title>Genomic Encyclopedia of Type Strains, Phase IV (KMG-V): Genome sequencing to study the core and pangenomes of soil and plant-associated prokaryotes.</title>
        <authorList>
            <person name="Whitman W."/>
        </authorList>
    </citation>
    <scope>NUCLEOTIDE SEQUENCE [LARGE SCALE GENOMIC DNA]</scope>
    <source>
        <strain evidence="13 14">X4EP2</strain>
    </source>
</reference>
<dbReference type="PANTHER" id="PTHR30523">
    <property type="entry name" value="PHOSPHOENOLPYRUVATE CARBOXYLASE"/>
    <property type="match status" value="1"/>
</dbReference>
<evidence type="ECO:0000256" key="3">
    <source>
        <dbReference type="ARBA" id="ARBA00008346"/>
    </source>
</evidence>
<dbReference type="Pfam" id="PF00311">
    <property type="entry name" value="PEPcase"/>
    <property type="match status" value="2"/>
</dbReference>
<dbReference type="HAMAP" id="MF_00595">
    <property type="entry name" value="PEPcase_type1"/>
    <property type="match status" value="1"/>
</dbReference>
<sequence>MSSLWTPTNWTERLAELEARTPELKEAPLRRDVRSLGMLLGEVLREQAGAPLYDAVEALRRIAIARREADAADDTAAASSHLQQALFSVHTHADDLTQTYQLARAFSFYFELINLAETNHRKRRRLSSALDPNIPPQRGSLRGALRQLKLAGINADQARALLDKICISPVFTAHPTEIARRSVMFKRRRISDLLEQLDRIPVPAPQLESLERDVIAEIAALWQTDDVRIERPTVRDEIRMALDYYESSLFDTLPVLYAEVAQALAAEFPDAGICCLADLPQLVSFGSWIGGDRDGNPFVTSAATHDALAMARSLLLVHYRRRLQNIFDQLGSSTQQVPITAELESLLNEYRAQLRAAGQTTLEERFTYESLRLLIACILMRLGASPQSSIPMPAAPALKPYTRAADLLSDLTVLRNCLIANRGSRLSEMLIDPLLLEIRTYGLHLQTLDIRQHAKVHAAAIAELSAWQPPSLTKSAVILSEAKDPCISLEAPQTTAPSSSSTLHLPPALTPQTTEVLDTFRAIAELKRTYAPESIRHYVISGATSAEDVLHVLWLARLGGVTVEATDEDPGLQPVPLFESIEDLQNAPAVMRQLWTSDVYKPLLASWNHRQEVMLGYSDSNKDGGMITSTWEIYQAHRALHDVARECGVTLRLFHGRGGTVGRGGGPTHRAIFAQPMDSFSGELRLTEQGEVLNWKYSDVVLAERNLELMIAASLDALARPDALRDTAHTAHLTGEILPAWEAAMDQLSATSYTFYRNEILDNPEVFTYFEEATPVAELEHARIGSRPARRASKDHKRSFADLRAIPWVFGWMQSRQLVPAFFGVGHALQAFINGPSLQTPGAPSFAASSQRVGSTEWAPTPESQAANLAQLQTMARDFPLFIDIIRNVEMALAKADFGIARLYASLVEDEALRNRVFTTLETEFQLTHRMILAVTGQSALLEKNPVLEQSIRLRNPYVDPMSLIQVELIRRKRAAQEKGEDSAELNRAITATINGISAGLRNTG</sequence>
<comment type="similarity">
    <text evidence="3 10">Belongs to the PEPCase type 1 family.</text>
</comment>
<evidence type="ECO:0000313" key="13">
    <source>
        <dbReference type="EMBL" id="NYF78252.1"/>
    </source>
</evidence>
<dbReference type="GO" id="GO:0005829">
    <property type="term" value="C:cytosol"/>
    <property type="evidence" value="ECO:0007669"/>
    <property type="project" value="TreeGrafter"/>
</dbReference>
<dbReference type="PROSITE" id="PS00393">
    <property type="entry name" value="PEPCASE_2"/>
    <property type="match status" value="1"/>
</dbReference>
<dbReference type="InterPro" id="IPR022805">
    <property type="entry name" value="PEP_COase_bac/pln-type"/>
</dbReference>
<dbReference type="RefSeq" id="WP_179487514.1">
    <property type="nucleotide sequence ID" value="NZ_JACCCW010000001.1"/>
</dbReference>
<comment type="function">
    <text evidence="2 10">Forms oxaloacetate, a four-carbon dicarboxylic acid source for the tricarboxylic acid cycle.</text>
</comment>
<feature type="active site" evidence="10 12">
    <location>
        <position position="622"/>
    </location>
</feature>
<evidence type="ECO:0000313" key="14">
    <source>
        <dbReference type="Proteomes" id="UP000589520"/>
    </source>
</evidence>
<dbReference type="EC" id="4.1.1.31" evidence="4 10"/>
<keyword evidence="8 10" id="KW-0120">Carbon dioxide fixation</keyword>
<accession>A0A7Y9TJG6</accession>
<dbReference type="GO" id="GO:0000287">
    <property type="term" value="F:magnesium ion binding"/>
    <property type="evidence" value="ECO:0007669"/>
    <property type="project" value="UniProtKB-UniRule"/>
</dbReference>